<evidence type="ECO:0000313" key="1">
    <source>
        <dbReference type="EMBL" id="KAF1086569.1"/>
    </source>
</evidence>
<organism evidence="1 2">
    <name type="scientific">Sporotomaculum syntrophicum</name>
    <dbReference type="NCBI Taxonomy" id="182264"/>
    <lineage>
        <taxon>Bacteria</taxon>
        <taxon>Bacillati</taxon>
        <taxon>Bacillota</taxon>
        <taxon>Clostridia</taxon>
        <taxon>Eubacteriales</taxon>
        <taxon>Desulfallaceae</taxon>
        <taxon>Sporotomaculum</taxon>
    </lineage>
</organism>
<evidence type="ECO:0000313" key="2">
    <source>
        <dbReference type="Proteomes" id="UP000798488"/>
    </source>
</evidence>
<dbReference type="PANTHER" id="PTHR42754">
    <property type="entry name" value="ENDOGLUCANASE"/>
    <property type="match status" value="1"/>
</dbReference>
<accession>A0A9D2WSI1</accession>
<dbReference type="InterPro" id="IPR011047">
    <property type="entry name" value="Quinoprotein_ADH-like_sf"/>
</dbReference>
<reference evidence="1" key="1">
    <citation type="submission" date="2016-02" db="EMBL/GenBank/DDBJ databases">
        <title>Draft Genome Sequence of Sporotomaculum syntrophicum Strain FB, a Syntrophic Benzoate Degrader.</title>
        <authorList>
            <person name="Nobu M.K."/>
            <person name="Narihiro T."/>
            <person name="Qiu Y.-L."/>
            <person name="Ohashi A."/>
            <person name="Liu W.-T."/>
            <person name="Yuji S."/>
        </authorList>
    </citation>
    <scope>NUCLEOTIDE SEQUENCE</scope>
    <source>
        <strain evidence="1">FB</strain>
    </source>
</reference>
<dbReference type="EMBL" id="LSRS01000001">
    <property type="protein sequence ID" value="KAF1086569.1"/>
    <property type="molecule type" value="Genomic_DNA"/>
</dbReference>
<dbReference type="AlphaFoldDB" id="A0A9D2WSI1"/>
<dbReference type="PANTHER" id="PTHR42754:SF1">
    <property type="entry name" value="LIPOPROTEIN"/>
    <property type="match status" value="1"/>
</dbReference>
<protein>
    <recommendedName>
        <fullName evidence="3">Beta-propeller repeat protein</fullName>
    </recommendedName>
</protein>
<dbReference type="Proteomes" id="UP000798488">
    <property type="component" value="Unassembled WGS sequence"/>
</dbReference>
<dbReference type="RefSeq" id="WP_161820715.1">
    <property type="nucleotide sequence ID" value="NZ_LSRS01000001.1"/>
</dbReference>
<name>A0A9D2WSI1_9FIRM</name>
<proteinExistence type="predicted"/>
<dbReference type="OrthoDB" id="9811934at2"/>
<dbReference type="SUPFAM" id="SSF50998">
    <property type="entry name" value="Quinoprotein alcohol dehydrogenase-like"/>
    <property type="match status" value="1"/>
</dbReference>
<evidence type="ECO:0008006" key="3">
    <source>
        <dbReference type="Google" id="ProtNLM"/>
    </source>
</evidence>
<comment type="caution">
    <text evidence="1">The sequence shown here is derived from an EMBL/GenBank/DDBJ whole genome shotgun (WGS) entry which is preliminary data.</text>
</comment>
<sequence length="407" mass="44334">MFSNIRTKLITICMLAIIFWGGPNIYNAWAAPELEVDVERTVGNKQNDRGYYAQPTNDGGYIIAGESQSYHMHGNGDYDAYLIKLDTKGHLEWKHTFGNAKNDRGYSVQQTGDGGYIMAGTTQPVLKPEGNNVYLVKTDTSGREEWHKEFGGTGEDTGACVLQTADGGYIIAGATSSSGAGDSDVYLIKTNAEGKKEWEKTLGGKETDFATAVRQTSDGGYIVTGQTYSFGAGGYDVYLIKTDAHGNQIWAQTFGGAGWDTAASVEQTKDGDYIVAGQTASFGAGNSDIYLIKINYAGKKIWEKTFGGADLETGKTVQQTSDGGFLVAGWSNSVVNRELCLYLVKTDANGKKLWEKTWHNGNLNREFSIMPNQDKGYIVTGWRDEQLGITQKRNDGIDVYMVGIGIE</sequence>
<keyword evidence="2" id="KW-1185">Reference proteome</keyword>
<gene>
    <name evidence="1" type="ORF">SPSYN_00288</name>
</gene>